<gene>
    <name evidence="1" type="ORF">Acr_00g0074130</name>
</gene>
<evidence type="ECO:0000313" key="2">
    <source>
        <dbReference type="Proteomes" id="UP000585474"/>
    </source>
</evidence>
<dbReference type="EMBL" id="BJWL01000375">
    <property type="protein sequence ID" value="GFS41411.1"/>
    <property type="molecule type" value="Genomic_DNA"/>
</dbReference>
<name>A0A7J0DUN6_9ERIC</name>
<organism evidence="1 2">
    <name type="scientific">Actinidia rufa</name>
    <dbReference type="NCBI Taxonomy" id="165716"/>
    <lineage>
        <taxon>Eukaryota</taxon>
        <taxon>Viridiplantae</taxon>
        <taxon>Streptophyta</taxon>
        <taxon>Embryophyta</taxon>
        <taxon>Tracheophyta</taxon>
        <taxon>Spermatophyta</taxon>
        <taxon>Magnoliopsida</taxon>
        <taxon>eudicotyledons</taxon>
        <taxon>Gunneridae</taxon>
        <taxon>Pentapetalae</taxon>
        <taxon>asterids</taxon>
        <taxon>Ericales</taxon>
        <taxon>Actinidiaceae</taxon>
        <taxon>Actinidia</taxon>
    </lineage>
</organism>
<evidence type="ECO:0000313" key="1">
    <source>
        <dbReference type="EMBL" id="GFS41411.1"/>
    </source>
</evidence>
<reference evidence="2" key="1">
    <citation type="submission" date="2019-07" db="EMBL/GenBank/DDBJ databases">
        <title>De Novo Assembly of kiwifruit Actinidia rufa.</title>
        <authorList>
            <person name="Sugita-Konishi S."/>
            <person name="Sato K."/>
            <person name="Mori E."/>
            <person name="Abe Y."/>
            <person name="Kisaki G."/>
            <person name="Hamano K."/>
            <person name="Suezawa K."/>
            <person name="Otani M."/>
            <person name="Fukuda T."/>
            <person name="Manabe T."/>
            <person name="Gomi K."/>
            <person name="Tabuchi M."/>
            <person name="Akimitsu K."/>
            <person name="Kataoka I."/>
        </authorList>
    </citation>
    <scope>NUCLEOTIDE SEQUENCE [LARGE SCALE GENOMIC DNA]</scope>
    <source>
        <strain evidence="2">cv. Fuchu</strain>
    </source>
</reference>
<comment type="caution">
    <text evidence="1">The sequence shown here is derived from an EMBL/GenBank/DDBJ whole genome shotgun (WGS) entry which is preliminary data.</text>
</comment>
<keyword evidence="2" id="KW-1185">Reference proteome</keyword>
<dbReference type="OrthoDB" id="1936908at2759"/>
<sequence>MAAESWLLGIERVFEVLPCTDEQKVIFATFTFEGAELVWCIERTTIRDHEGIQAEDYVPSGKVLGPGVKIHRPHRGTLEVKEVACPMKYQLAHNVRRSIEAGVLEEARLVTDVAKRGTKLKTVRRRIEHKELRHQP</sequence>
<proteinExistence type="predicted"/>
<dbReference type="AlphaFoldDB" id="A0A7J0DUN6"/>
<accession>A0A7J0DUN6</accession>
<dbReference type="Proteomes" id="UP000585474">
    <property type="component" value="Unassembled WGS sequence"/>
</dbReference>
<protein>
    <submittedName>
        <fullName evidence="1">Uncharacterized protein</fullName>
    </submittedName>
</protein>